<evidence type="ECO:0000313" key="1">
    <source>
        <dbReference type="EMBL" id="CBX31055.1"/>
    </source>
</evidence>
<organism evidence="1">
    <name type="scientific">uncultured Desulfobacterium sp</name>
    <dbReference type="NCBI Taxonomy" id="201089"/>
    <lineage>
        <taxon>Bacteria</taxon>
        <taxon>Pseudomonadati</taxon>
        <taxon>Thermodesulfobacteriota</taxon>
        <taxon>Desulfobacteria</taxon>
        <taxon>Desulfobacterales</taxon>
        <taxon>Desulfobacteriaceae</taxon>
        <taxon>Desulfobacterium</taxon>
        <taxon>environmental samples</taxon>
    </lineage>
</organism>
<accession>E1YLS2</accession>
<dbReference type="EMBL" id="FR695877">
    <property type="protein sequence ID" value="CBX31055.1"/>
    <property type="molecule type" value="Genomic_DNA"/>
</dbReference>
<reference evidence="1" key="1">
    <citation type="journal article" date="2011" name="Environ. Microbiol.">
        <title>Genomic insights into the metabolic potential of the polycyclic aromatic hydrocarbon degrading sulfate-reducing Deltaproteobacterium N47.</title>
        <authorList>
            <person name="Bergmann F."/>
            <person name="Selesi D."/>
            <person name="Weinmaier T."/>
            <person name="Tischler P."/>
            <person name="Rattei T."/>
            <person name="Meckenstock R.U."/>
        </authorList>
    </citation>
    <scope>NUCLEOTIDE SEQUENCE</scope>
</reference>
<protein>
    <submittedName>
        <fullName evidence="1">Uncharacterized protein</fullName>
    </submittedName>
</protein>
<gene>
    <name evidence="1" type="ORF">N47_E45670</name>
</gene>
<proteinExistence type="predicted"/>
<sequence>MKHCTIVVAWGLMFMIFLSVLEADAFSICPVHLT</sequence>
<name>E1YLS2_9BACT</name>
<dbReference type="AlphaFoldDB" id="E1YLS2"/>